<dbReference type="InterPro" id="IPR015359">
    <property type="entry name" value="PLC_EF-hand-like"/>
</dbReference>
<reference evidence="8" key="2">
    <citation type="submission" date="2015-08" db="UniProtKB">
        <authorList>
            <consortium name="WormBaseParasite"/>
        </authorList>
    </citation>
    <scope>IDENTIFICATION</scope>
</reference>
<evidence type="ECO:0000256" key="2">
    <source>
        <dbReference type="ARBA" id="ARBA00022801"/>
    </source>
</evidence>
<dbReference type="Pfam" id="PF00388">
    <property type="entry name" value="PI-PLC-X"/>
    <property type="match status" value="1"/>
</dbReference>
<dbReference type="InterPro" id="IPR001711">
    <property type="entry name" value="PLipase_C_Pinositol-sp_Y"/>
</dbReference>
<dbReference type="Proteomes" id="UP000035680">
    <property type="component" value="Unassembled WGS sequence"/>
</dbReference>
<dbReference type="Pfam" id="PF00387">
    <property type="entry name" value="PI-PLC-Y"/>
    <property type="match status" value="1"/>
</dbReference>
<dbReference type="Gene3D" id="3.20.20.190">
    <property type="entry name" value="Phosphatidylinositol (PI) phosphodiesterase"/>
    <property type="match status" value="1"/>
</dbReference>
<sequence length="878" mass="102651">MSGIIRKGKTIIGKDFIDGNNFVYRHKPGKNIEDVTLKIDGDGYIVYWLPTSSQIPNPQYFVFIDDIVDVRTSVTEYLEYEPMKDYYLLQIVTNTDMVNEQFYSFQSKSYETIKNWYNFLFKLTYTYKRTYRGLIYYIEKIFVPTIYVNNYTLLVNSEEMRMLFLHYTKNYLIKCREKGKDKVSRVKILIEEYLKLADRYDLRRVFDEITDGDEYMTLEKFKKFLNETQRDCRLNEDINLLKSTDDVKKIITNMDCKENSDKGRISFTGFCQYLLSDQNSDIMTSQLKLKISDMNYPLPMYYINSSHNTYLNGHQINAAKHFSVNQRCEATIEMYRQVLLSGCRCIELDLWDGNNGEPVITHGPEYLLKINTIGLRKVCYAIKDYAFRTSDYPLILSLENHLSNKQEEKCAEIFEEIFGNLLLKCPLPDYPLEDGIRLPSPAKLKRKILLKGTVGDNWNVNNFNINNTNNNTNFLYQHKPIERVFKERKASQVLLLDSTSNIDRDIERRFPLPKFIKSSDNTSLQKQYNSVKRLNSKTSLNTKLYRLFNYIQNSKKISSANPDFIMHSLSEQKLDKLITRDSVIMTQYAQRHLIRVYPEVNRICSSNFIPIFFWSAGCQMAALNFQTNGLSMQMNSTIFEDNGNCGYLLKPKILREKEYKADVFASSFLIGNTIEIEVISINFLSPFLPFNSKKYYDNNDSNKYGVSITADLYDLPGDSCRGKLKTTVFIRRNNLSSVLLEDSRKIFIFPKIIKPEYAMIHLKLLNKSGSELFQRFIPVHHIQPGYRHIILRNNGNKNIGPVSLFVRINVKLSKEDDGKIGNEIYSDPLKFSEIFNQDHDDLIKCEEHDVSLERQIVEQIEMQKGTFFQITEGFDNDD</sequence>
<dbReference type="SUPFAM" id="SSF50729">
    <property type="entry name" value="PH domain-like"/>
    <property type="match status" value="1"/>
</dbReference>
<dbReference type="InterPro" id="IPR017946">
    <property type="entry name" value="PLC-like_Pdiesterase_TIM-brl"/>
</dbReference>
<keyword evidence="4 5" id="KW-0443">Lipid metabolism</keyword>
<accession>A0A0K0FTQ3</accession>
<dbReference type="CDD" id="cd08558">
    <property type="entry name" value="PI-PLCc_eukaryota"/>
    <property type="match status" value="1"/>
</dbReference>
<dbReference type="SUPFAM" id="SSF47473">
    <property type="entry name" value="EF-hand"/>
    <property type="match status" value="1"/>
</dbReference>
<dbReference type="PROSITE" id="PS50007">
    <property type="entry name" value="PIPLC_X_DOMAIN"/>
    <property type="match status" value="1"/>
</dbReference>
<dbReference type="Pfam" id="PF17787">
    <property type="entry name" value="PH_14"/>
    <property type="match status" value="1"/>
</dbReference>
<comment type="catalytic activity">
    <reaction evidence="5">
        <text>a 1,2-diacyl-sn-glycero-3-phospho-(1D-myo-inositol-4,5-bisphosphate) + H2O = 1D-myo-inositol 1,4,5-trisphosphate + a 1,2-diacyl-sn-glycerol + H(+)</text>
        <dbReference type="Rhea" id="RHEA:33179"/>
        <dbReference type="ChEBI" id="CHEBI:15377"/>
        <dbReference type="ChEBI" id="CHEBI:15378"/>
        <dbReference type="ChEBI" id="CHEBI:17815"/>
        <dbReference type="ChEBI" id="CHEBI:58456"/>
        <dbReference type="ChEBI" id="CHEBI:203600"/>
        <dbReference type="EC" id="3.1.4.11"/>
    </reaction>
</comment>
<dbReference type="WBParaSite" id="SVE_1571500.1">
    <property type="protein sequence ID" value="SVE_1571500.1"/>
    <property type="gene ID" value="SVE_1571500"/>
</dbReference>
<name>A0A0K0FTQ3_STRVS</name>
<protein>
    <recommendedName>
        <fullName evidence="1 5">Phosphoinositide phospholipase C</fullName>
        <ecNumber evidence="1 5">3.1.4.11</ecNumber>
    </recommendedName>
</protein>
<reference evidence="7" key="1">
    <citation type="submission" date="2014-07" db="EMBL/GenBank/DDBJ databases">
        <authorList>
            <person name="Martin A.A"/>
            <person name="De Silva N."/>
        </authorList>
    </citation>
    <scope>NUCLEOTIDE SEQUENCE</scope>
</reference>
<evidence type="ECO:0000256" key="4">
    <source>
        <dbReference type="ARBA" id="ARBA00023098"/>
    </source>
</evidence>
<dbReference type="GO" id="GO:0016042">
    <property type="term" value="P:lipid catabolic process"/>
    <property type="evidence" value="ECO:0007669"/>
    <property type="project" value="UniProtKB-KW"/>
</dbReference>
<dbReference type="EC" id="3.1.4.11" evidence="1 5"/>
<dbReference type="InterPro" id="IPR001192">
    <property type="entry name" value="PI-PLC_fam"/>
</dbReference>
<dbReference type="SMART" id="SM00149">
    <property type="entry name" value="PLCYc"/>
    <property type="match status" value="1"/>
</dbReference>
<evidence type="ECO:0000313" key="7">
    <source>
        <dbReference type="Proteomes" id="UP000035680"/>
    </source>
</evidence>
<keyword evidence="7" id="KW-1185">Reference proteome</keyword>
<organism evidence="7 8">
    <name type="scientific">Strongyloides venezuelensis</name>
    <name type="common">Threadworm</name>
    <dbReference type="NCBI Taxonomy" id="75913"/>
    <lineage>
        <taxon>Eukaryota</taxon>
        <taxon>Metazoa</taxon>
        <taxon>Ecdysozoa</taxon>
        <taxon>Nematoda</taxon>
        <taxon>Chromadorea</taxon>
        <taxon>Rhabditida</taxon>
        <taxon>Tylenchina</taxon>
        <taxon>Panagrolaimomorpha</taxon>
        <taxon>Strongyloidoidea</taxon>
        <taxon>Strongyloididae</taxon>
        <taxon>Strongyloides</taxon>
    </lineage>
</organism>
<dbReference type="InterPro" id="IPR037862">
    <property type="entry name" value="PLC-beta_PH"/>
</dbReference>
<dbReference type="InterPro" id="IPR011992">
    <property type="entry name" value="EF-hand-dom_pair"/>
</dbReference>
<dbReference type="GO" id="GO:0004435">
    <property type="term" value="F:phosphatidylinositol-4,5-bisphosphate phospholipase C activity"/>
    <property type="evidence" value="ECO:0007669"/>
    <property type="project" value="UniProtKB-EC"/>
</dbReference>
<dbReference type="AlphaFoldDB" id="A0A0K0FTQ3"/>
<evidence type="ECO:0000256" key="1">
    <source>
        <dbReference type="ARBA" id="ARBA00012368"/>
    </source>
</evidence>
<dbReference type="InterPro" id="IPR000909">
    <property type="entry name" value="PLipase_C_PInositol-sp_X_dom"/>
</dbReference>
<dbReference type="PRINTS" id="PR00390">
    <property type="entry name" value="PHPHLIPASEC"/>
</dbReference>
<evidence type="ECO:0000256" key="3">
    <source>
        <dbReference type="ARBA" id="ARBA00022963"/>
    </source>
</evidence>
<dbReference type="Pfam" id="PF09279">
    <property type="entry name" value="EF-hand_like"/>
    <property type="match status" value="1"/>
</dbReference>
<dbReference type="GO" id="GO:0048015">
    <property type="term" value="P:phosphatidylinositol-mediated signaling"/>
    <property type="evidence" value="ECO:0007669"/>
    <property type="project" value="TreeGrafter"/>
</dbReference>
<dbReference type="SMART" id="SM00148">
    <property type="entry name" value="PLCXc"/>
    <property type="match status" value="1"/>
</dbReference>
<keyword evidence="3 5" id="KW-0442">Lipid degradation</keyword>
<dbReference type="PANTHER" id="PTHR10336">
    <property type="entry name" value="PHOSPHOINOSITIDE-SPECIFIC PHOSPHOLIPASE C FAMILY PROTEIN"/>
    <property type="match status" value="1"/>
</dbReference>
<dbReference type="PANTHER" id="PTHR10336:SF36">
    <property type="entry name" value="1-PHOSPHATIDYLINOSITOL 4,5-BISPHOSPHATE PHOSPHODIESTERASE BETA-4"/>
    <property type="match status" value="1"/>
</dbReference>
<keyword evidence="2 5" id="KW-0378">Hydrolase</keyword>
<feature type="domain" description="PI-PLC Y-box" evidence="6">
    <location>
        <begin position="548"/>
        <end position="655"/>
    </location>
</feature>
<dbReference type="PROSITE" id="PS50008">
    <property type="entry name" value="PIPLC_Y_DOMAIN"/>
    <property type="match status" value="1"/>
</dbReference>
<evidence type="ECO:0000256" key="5">
    <source>
        <dbReference type="RuleBase" id="RU361133"/>
    </source>
</evidence>
<proteinExistence type="predicted"/>
<dbReference type="InterPro" id="IPR035892">
    <property type="entry name" value="C2_domain_sf"/>
</dbReference>
<dbReference type="SUPFAM" id="SSF51695">
    <property type="entry name" value="PLC-like phosphodiesterases"/>
    <property type="match status" value="1"/>
</dbReference>
<evidence type="ECO:0000259" key="6">
    <source>
        <dbReference type="PROSITE" id="PS50008"/>
    </source>
</evidence>
<dbReference type="GO" id="GO:0046488">
    <property type="term" value="P:phosphatidylinositol metabolic process"/>
    <property type="evidence" value="ECO:0007669"/>
    <property type="project" value="TreeGrafter"/>
</dbReference>
<dbReference type="Gene3D" id="1.10.238.10">
    <property type="entry name" value="EF-hand"/>
    <property type="match status" value="1"/>
</dbReference>
<evidence type="ECO:0000313" key="8">
    <source>
        <dbReference type="WBParaSite" id="SVE_1571500.1"/>
    </source>
</evidence>
<dbReference type="GO" id="GO:0051209">
    <property type="term" value="P:release of sequestered calcium ion into cytosol"/>
    <property type="evidence" value="ECO:0007669"/>
    <property type="project" value="TreeGrafter"/>
</dbReference>
<dbReference type="STRING" id="75913.A0A0K0FTQ3"/>
<dbReference type="Gene3D" id="2.60.40.150">
    <property type="entry name" value="C2 domain"/>
    <property type="match status" value="1"/>
</dbReference>